<dbReference type="PANTHER" id="PTHR13027:SF7">
    <property type="entry name" value="VACUOLAR FUSION PROTEIN MON1 HOMOLOG"/>
    <property type="match status" value="1"/>
</dbReference>
<keyword evidence="4" id="KW-0472">Membrane</keyword>
<keyword evidence="4" id="KW-0926">Vacuole</keyword>
<dbReference type="GO" id="GO:0006914">
    <property type="term" value="P:autophagy"/>
    <property type="evidence" value="ECO:0007669"/>
    <property type="project" value="UniProtKB-UniRule"/>
</dbReference>
<protein>
    <recommendedName>
        <fullName evidence="3 4">Vacuolar fusion protein MON1</fullName>
    </recommendedName>
</protein>
<dbReference type="GO" id="GO:0035658">
    <property type="term" value="C:Mon1-Ccz1 complex"/>
    <property type="evidence" value="ECO:0007669"/>
    <property type="project" value="TreeGrafter"/>
</dbReference>
<comment type="similarity">
    <text evidence="2 4">Belongs to the MON1/SAND family.</text>
</comment>
<dbReference type="EMBL" id="BSXU01008147">
    <property type="protein sequence ID" value="GMG58989.1"/>
    <property type="molecule type" value="Genomic_DNA"/>
</dbReference>
<dbReference type="GO" id="GO:0016192">
    <property type="term" value="P:vesicle-mediated transport"/>
    <property type="evidence" value="ECO:0007669"/>
    <property type="project" value="InterPro"/>
</dbReference>
<keyword evidence="4" id="KW-0653">Protein transport</keyword>
<dbReference type="InterPro" id="IPR004353">
    <property type="entry name" value="Mon1"/>
</dbReference>
<dbReference type="GO" id="GO:0032585">
    <property type="term" value="C:multivesicular body membrane"/>
    <property type="evidence" value="ECO:0007669"/>
    <property type="project" value="UniProtKB-SubCell"/>
</dbReference>
<feature type="compositionally biased region" description="Low complexity" evidence="5">
    <location>
        <begin position="17"/>
        <end position="34"/>
    </location>
</feature>
<evidence type="ECO:0000313" key="9">
    <source>
        <dbReference type="Proteomes" id="UP001165063"/>
    </source>
</evidence>
<dbReference type="PANTHER" id="PTHR13027">
    <property type="entry name" value="SAND PROTEIN-RELATED"/>
    <property type="match status" value="1"/>
</dbReference>
<reference evidence="8" key="1">
    <citation type="submission" date="2023-04" db="EMBL/GenBank/DDBJ databases">
        <title>Ambrosiozyma monospora NBRC 1965.</title>
        <authorList>
            <person name="Ichikawa N."/>
            <person name="Sato H."/>
            <person name="Tonouchi N."/>
        </authorList>
    </citation>
    <scope>NUCLEOTIDE SEQUENCE</scope>
    <source>
        <strain evidence="8">NBRC 1965</strain>
    </source>
</reference>
<feature type="compositionally biased region" description="Polar residues" evidence="5">
    <location>
        <begin position="1"/>
        <end position="16"/>
    </location>
</feature>
<dbReference type="OrthoDB" id="272411at2759"/>
<evidence type="ECO:0000256" key="4">
    <source>
        <dbReference type="RuleBase" id="RU367048"/>
    </source>
</evidence>
<evidence type="ECO:0000256" key="1">
    <source>
        <dbReference type="ARBA" id="ARBA00004380"/>
    </source>
</evidence>
<comment type="function">
    <text evidence="4">Required for multiple vacuole delivery pathways including the cytoplasm to vacuole transport (Cvt), autophagy, pexophagy and endocytosis.</text>
</comment>
<evidence type="ECO:0000259" key="6">
    <source>
        <dbReference type="Pfam" id="PF19037"/>
    </source>
</evidence>
<organism evidence="8 9">
    <name type="scientific">Ambrosiozyma monospora</name>
    <name type="common">Yeast</name>
    <name type="synonym">Endomycopsis monosporus</name>
    <dbReference type="NCBI Taxonomy" id="43982"/>
    <lineage>
        <taxon>Eukaryota</taxon>
        <taxon>Fungi</taxon>
        <taxon>Dikarya</taxon>
        <taxon>Ascomycota</taxon>
        <taxon>Saccharomycotina</taxon>
        <taxon>Pichiomycetes</taxon>
        <taxon>Pichiales</taxon>
        <taxon>Pichiaceae</taxon>
        <taxon>Ambrosiozyma</taxon>
    </lineage>
</organism>
<name>A0A9W6Z9H1_AMBMO</name>
<keyword evidence="9" id="KW-1185">Reference proteome</keyword>
<evidence type="ECO:0000259" key="7">
    <source>
        <dbReference type="Pfam" id="PF19038"/>
    </source>
</evidence>
<feature type="region of interest" description="Disordered" evidence="5">
    <location>
        <begin position="1"/>
        <end position="44"/>
    </location>
</feature>
<feature type="domain" description="FUZ/MON1/HPS1 third Longin" evidence="7">
    <location>
        <begin position="175"/>
        <end position="329"/>
    </location>
</feature>
<dbReference type="Pfam" id="PF19037">
    <property type="entry name" value="Fuz_longin_2"/>
    <property type="match status" value="1"/>
</dbReference>
<sequence length="340" mass="37909">MIFNTDTFKSTKPINDNSGVSSGSSMSSSTNNGDRSTDNESNSIQQLTPNEDFWVPVCLPKFNPNGFLYSFIQFIDLKDENLMNLYDLNKDILEPSIQNSSNPDSSKITVILISAYKDAFFEMRKIANKIVKSIKLNRTIYRELYKSIVGTQGADGSTGLPSGKISPSDVPAPLVRHFIFKSKKHTQFVYSRMQNGGGVGDGLHGLGDDSQNENNPKVRGQLMMIYSYLYSRMILNLRNNPQLQLSESQIAQQQQQSQVGGDTGSSYSLLDSNNFINMIKWKSGSDYIVGLLISTPSYEVYLINNGGLVDKSMLIQSCRSIVKWCKKNEDRLFISSGAVF</sequence>
<dbReference type="Pfam" id="PF19038">
    <property type="entry name" value="Fuz_longin_3"/>
    <property type="match status" value="1"/>
</dbReference>
<evidence type="ECO:0000256" key="3">
    <source>
        <dbReference type="ARBA" id="ARBA00018132"/>
    </source>
</evidence>
<dbReference type="InterPro" id="IPR043971">
    <property type="entry name" value="FUZ/MON1/HPS1_longin_2"/>
</dbReference>
<evidence type="ECO:0000256" key="5">
    <source>
        <dbReference type="SAM" id="MobiDB-lite"/>
    </source>
</evidence>
<evidence type="ECO:0000256" key="2">
    <source>
        <dbReference type="ARBA" id="ARBA00008968"/>
    </source>
</evidence>
<keyword evidence="4" id="KW-0967">Endosome</keyword>
<keyword evidence="4" id="KW-0072">Autophagy</keyword>
<feature type="domain" description="FUZ/MON1/HPS1 second Longin" evidence="6">
    <location>
        <begin position="42"/>
        <end position="131"/>
    </location>
</feature>
<accession>A0A9W6Z9H1</accession>
<comment type="caution">
    <text evidence="8">The sequence shown here is derived from an EMBL/GenBank/DDBJ whole genome shotgun (WGS) entry which is preliminary data.</text>
</comment>
<gene>
    <name evidence="8" type="ORF">Amon01_000867100</name>
</gene>
<keyword evidence="4" id="KW-0813">Transport</keyword>
<evidence type="ECO:0000313" key="8">
    <source>
        <dbReference type="EMBL" id="GMG58989.1"/>
    </source>
</evidence>
<dbReference type="Proteomes" id="UP001165063">
    <property type="component" value="Unassembled WGS sequence"/>
</dbReference>
<dbReference type="GO" id="GO:0006623">
    <property type="term" value="P:protein targeting to vacuole"/>
    <property type="evidence" value="ECO:0007669"/>
    <property type="project" value="UniProtKB-UniRule"/>
</dbReference>
<proteinExistence type="inferred from homology"/>
<comment type="subcellular location">
    <subcellularLocation>
        <location evidence="4">Endosome</location>
        <location evidence="4">Multivesicular body membrane</location>
        <topology evidence="4">Peripheral membrane protein</topology>
    </subcellularLocation>
    <subcellularLocation>
        <location evidence="1 4">Prevacuolar compartment membrane</location>
        <topology evidence="1 4">Peripheral membrane protein</topology>
    </subcellularLocation>
    <subcellularLocation>
        <location evidence="4">Vacuole membrane</location>
        <topology evidence="4">Peripheral membrane protein</topology>
    </subcellularLocation>
</comment>
<dbReference type="InterPro" id="IPR043970">
    <property type="entry name" value="FUZ/MON1/HPS1_longin_3"/>
</dbReference>
<dbReference type="GO" id="GO:0000329">
    <property type="term" value="C:fungal-type vacuole membrane"/>
    <property type="evidence" value="ECO:0007669"/>
    <property type="project" value="TreeGrafter"/>
</dbReference>
<dbReference type="AlphaFoldDB" id="A0A9W6Z9H1"/>